<dbReference type="AlphaFoldDB" id="A0A914VNR0"/>
<accession>A0A914VNR0</accession>
<name>A0A914VNR0_9BILA</name>
<reference evidence="2" key="1">
    <citation type="submission" date="2022-11" db="UniProtKB">
        <authorList>
            <consortium name="WormBaseParasite"/>
        </authorList>
    </citation>
    <scope>IDENTIFICATION</scope>
</reference>
<evidence type="ECO:0000313" key="1">
    <source>
        <dbReference type="Proteomes" id="UP000887566"/>
    </source>
</evidence>
<dbReference type="WBParaSite" id="PSAMB.scaffold2250size24351.g17020.t1">
    <property type="protein sequence ID" value="PSAMB.scaffold2250size24351.g17020.t1"/>
    <property type="gene ID" value="PSAMB.scaffold2250size24351.g17020"/>
</dbReference>
<proteinExistence type="predicted"/>
<dbReference type="Proteomes" id="UP000887566">
    <property type="component" value="Unplaced"/>
</dbReference>
<evidence type="ECO:0000313" key="2">
    <source>
        <dbReference type="WBParaSite" id="PSAMB.scaffold2250size24351.g17020.t1"/>
    </source>
</evidence>
<protein>
    <submittedName>
        <fullName evidence="2">Uncharacterized protein</fullName>
    </submittedName>
</protein>
<sequence>MAVEGWDFLSYKSREELVKTVAQELQCTEEMPQAYYEQFMQGHDRSTVAGAPWVDRLATKEEIADLTVAMVLDVHANFGRLLIPENIRKPELAVFFDLNTTLDGQAIGARTNDAREIVYPGLLVEIVIQTSTANVGPTGKIASGVVRCTGMTIYDEHCLYNQLMSDSRSMEQQTPAEDALREESVMVVGVRSSGLGGAITAEQEMVLLHSHVAPDDQLLSTIAAHSDSPSSNNFLPLDEWKPTQLNDCDLMAPGRVVLARVAILPSWIRKLSAGLVNVRYVASTIRSNGHTLHGIGRIVKYLEKGGLLEPIDGSANLIYFAIEFLPKTRGYDVQAAWPLDSCLMYEACRELPGRQFEWRAFRLMDMDELAAVSRSDPLPLSPSVTKETKSALELIKESDLLLSDMEVEMLKLLAPQCMKYLGL</sequence>
<organism evidence="1 2">
    <name type="scientific">Plectus sambesii</name>
    <dbReference type="NCBI Taxonomy" id="2011161"/>
    <lineage>
        <taxon>Eukaryota</taxon>
        <taxon>Metazoa</taxon>
        <taxon>Ecdysozoa</taxon>
        <taxon>Nematoda</taxon>
        <taxon>Chromadorea</taxon>
        <taxon>Plectida</taxon>
        <taxon>Plectina</taxon>
        <taxon>Plectoidea</taxon>
        <taxon>Plectidae</taxon>
        <taxon>Plectus</taxon>
    </lineage>
</organism>
<keyword evidence="1" id="KW-1185">Reference proteome</keyword>